<dbReference type="AlphaFoldDB" id="A0A9Q1M8S6"/>
<gene>
    <name evidence="1" type="ORF">K7X08_024926</name>
</gene>
<proteinExistence type="predicted"/>
<dbReference type="Proteomes" id="UP001152561">
    <property type="component" value="Unassembled WGS sequence"/>
</dbReference>
<sequence>MSTEPEMVNLKTRTIEEIAQSGPINMVGSGMVGTSTIPVTQAPVVSTGIRSSQATTPVKERLVNWNDAVLNSAPSSKQSWAEQGEFHQC</sequence>
<evidence type="ECO:0000313" key="2">
    <source>
        <dbReference type="Proteomes" id="UP001152561"/>
    </source>
</evidence>
<protein>
    <submittedName>
        <fullName evidence="1">Uncharacterized protein</fullName>
    </submittedName>
</protein>
<reference evidence="2" key="1">
    <citation type="journal article" date="2023" name="Proc. Natl. Acad. Sci. U.S.A.">
        <title>Genomic and structural basis for evolution of tropane alkaloid biosynthesis.</title>
        <authorList>
            <person name="Wanga Y.-J."/>
            <person name="Taina T."/>
            <person name="Yua J.-Y."/>
            <person name="Lia J."/>
            <person name="Xua B."/>
            <person name="Chenc J."/>
            <person name="D'Auriad J.C."/>
            <person name="Huanga J.-P."/>
            <person name="Huanga S.-X."/>
        </authorList>
    </citation>
    <scope>NUCLEOTIDE SEQUENCE [LARGE SCALE GENOMIC DNA]</scope>
    <source>
        <strain evidence="2">cv. KIB-2019</strain>
    </source>
</reference>
<keyword evidence="2" id="KW-1185">Reference proteome</keyword>
<evidence type="ECO:0000313" key="1">
    <source>
        <dbReference type="EMBL" id="KAJ8554248.1"/>
    </source>
</evidence>
<dbReference type="EMBL" id="JAJAGQ010000009">
    <property type="protein sequence ID" value="KAJ8554248.1"/>
    <property type="molecule type" value="Genomic_DNA"/>
</dbReference>
<comment type="caution">
    <text evidence="1">The sequence shown here is derived from an EMBL/GenBank/DDBJ whole genome shotgun (WGS) entry which is preliminary data.</text>
</comment>
<name>A0A9Q1M8S6_9SOLA</name>
<accession>A0A9Q1M8S6</accession>
<organism evidence="1 2">
    <name type="scientific">Anisodus acutangulus</name>
    <dbReference type="NCBI Taxonomy" id="402998"/>
    <lineage>
        <taxon>Eukaryota</taxon>
        <taxon>Viridiplantae</taxon>
        <taxon>Streptophyta</taxon>
        <taxon>Embryophyta</taxon>
        <taxon>Tracheophyta</taxon>
        <taxon>Spermatophyta</taxon>
        <taxon>Magnoliopsida</taxon>
        <taxon>eudicotyledons</taxon>
        <taxon>Gunneridae</taxon>
        <taxon>Pentapetalae</taxon>
        <taxon>asterids</taxon>
        <taxon>lamiids</taxon>
        <taxon>Solanales</taxon>
        <taxon>Solanaceae</taxon>
        <taxon>Solanoideae</taxon>
        <taxon>Hyoscyameae</taxon>
        <taxon>Anisodus</taxon>
    </lineage>
</organism>